<organism evidence="1 2">
    <name type="scientific">Caballeronia telluris</name>
    <dbReference type="NCBI Taxonomy" id="326475"/>
    <lineage>
        <taxon>Bacteria</taxon>
        <taxon>Pseudomonadati</taxon>
        <taxon>Pseudomonadota</taxon>
        <taxon>Betaproteobacteria</taxon>
        <taxon>Burkholderiales</taxon>
        <taxon>Burkholderiaceae</taxon>
        <taxon>Caballeronia</taxon>
    </lineage>
</organism>
<evidence type="ECO:0000313" key="2">
    <source>
        <dbReference type="Proteomes" id="UP000054717"/>
    </source>
</evidence>
<dbReference type="EMBL" id="FCNZ02000007">
    <property type="protein sequence ID" value="SAL43034.1"/>
    <property type="molecule type" value="Genomic_DNA"/>
</dbReference>
<reference evidence="1" key="1">
    <citation type="submission" date="2016-01" db="EMBL/GenBank/DDBJ databases">
        <authorList>
            <person name="Peeters Charlotte."/>
        </authorList>
    </citation>
    <scope>NUCLEOTIDE SEQUENCE</scope>
    <source>
        <strain evidence="1">LMG 22936</strain>
    </source>
</reference>
<proteinExistence type="predicted"/>
<keyword evidence="2" id="KW-1185">Reference proteome</keyword>
<accession>A0A158HFB8</accession>
<evidence type="ECO:0000313" key="1">
    <source>
        <dbReference type="EMBL" id="SAL43034.1"/>
    </source>
</evidence>
<name>A0A158HFB8_9BURK</name>
<dbReference type="Proteomes" id="UP000054717">
    <property type="component" value="Unassembled WGS sequence"/>
</dbReference>
<comment type="caution">
    <text evidence="1">The sequence shown here is derived from an EMBL/GenBank/DDBJ whole genome shotgun (WGS) entry which is preliminary data.</text>
</comment>
<dbReference type="STRING" id="326475.AWB66_02278"/>
<dbReference type="AlphaFoldDB" id="A0A158HFB8"/>
<sequence>MELTIVDSDGQHVEKANLVSDEKSSRSISFDHAYPLTPQEREQWEATHRATMSSQPVKPGEAFAEDGLYRAVALISGIRYRSLQVKPFKAGDVATTENVKMPMDNGSGININGPVQWEWQATAPTPVKQWSFDMIDDTRQFCAAGSTCPRSGRWVPRINAGSDSLYPEYRHELSSLVTLRRGQPMPLIKGAGERADWEWVGA</sequence>
<protein>
    <submittedName>
        <fullName evidence="1">Uncharacterized protein</fullName>
    </submittedName>
</protein>
<gene>
    <name evidence="1" type="ORF">AWB66_02278</name>
</gene>